<organism evidence="1 2">
    <name type="scientific">Chiloscyllium punctatum</name>
    <name type="common">Brownbanded bambooshark</name>
    <name type="synonym">Hemiscyllium punctatum</name>
    <dbReference type="NCBI Taxonomy" id="137246"/>
    <lineage>
        <taxon>Eukaryota</taxon>
        <taxon>Metazoa</taxon>
        <taxon>Chordata</taxon>
        <taxon>Craniata</taxon>
        <taxon>Vertebrata</taxon>
        <taxon>Chondrichthyes</taxon>
        <taxon>Elasmobranchii</taxon>
        <taxon>Galeomorphii</taxon>
        <taxon>Galeoidea</taxon>
        <taxon>Orectolobiformes</taxon>
        <taxon>Hemiscylliidae</taxon>
        <taxon>Chiloscyllium</taxon>
    </lineage>
</organism>
<dbReference type="EMBL" id="BEZZ01002365">
    <property type="protein sequence ID" value="GCC21644.1"/>
    <property type="molecule type" value="Genomic_DNA"/>
</dbReference>
<dbReference type="OrthoDB" id="9893839at2759"/>
<evidence type="ECO:0000313" key="1">
    <source>
        <dbReference type="EMBL" id="GCC21644.1"/>
    </source>
</evidence>
<protein>
    <submittedName>
        <fullName evidence="1">Uncharacterized protein</fullName>
    </submittedName>
</protein>
<gene>
    <name evidence="1" type="ORF">chiPu_0020119</name>
</gene>
<dbReference type="Proteomes" id="UP000287033">
    <property type="component" value="Unassembled WGS sequence"/>
</dbReference>
<comment type="caution">
    <text evidence="1">The sequence shown here is derived from an EMBL/GenBank/DDBJ whole genome shotgun (WGS) entry which is preliminary data.</text>
</comment>
<dbReference type="AlphaFoldDB" id="A0A401RU22"/>
<sequence length="121" mass="14074">MLSVTHKAGDVRGPPTHRISYNQLPYDRPVWNPKFCVVSGNQLLMLDEEEVHPLLLRERRHEPSSRTKLLRRTVSVPVEGRHADHDLKFPNDDVVVLEAVRKKEFFTTSRSVKVRLRAKEL</sequence>
<keyword evidence="2" id="KW-1185">Reference proteome</keyword>
<accession>A0A401RU22</accession>
<name>A0A401RU22_CHIPU</name>
<reference evidence="1 2" key="1">
    <citation type="journal article" date="2018" name="Nat. Ecol. Evol.">
        <title>Shark genomes provide insights into elasmobranch evolution and the origin of vertebrates.</title>
        <authorList>
            <person name="Hara Y"/>
            <person name="Yamaguchi K"/>
            <person name="Onimaru K"/>
            <person name="Kadota M"/>
            <person name="Koyanagi M"/>
            <person name="Keeley SD"/>
            <person name="Tatsumi K"/>
            <person name="Tanaka K"/>
            <person name="Motone F"/>
            <person name="Kageyama Y"/>
            <person name="Nozu R"/>
            <person name="Adachi N"/>
            <person name="Nishimura O"/>
            <person name="Nakagawa R"/>
            <person name="Tanegashima C"/>
            <person name="Kiyatake I"/>
            <person name="Matsumoto R"/>
            <person name="Murakumo K"/>
            <person name="Nishida K"/>
            <person name="Terakita A"/>
            <person name="Kuratani S"/>
            <person name="Sato K"/>
            <person name="Hyodo S Kuraku.S."/>
        </authorList>
    </citation>
    <scope>NUCLEOTIDE SEQUENCE [LARGE SCALE GENOMIC DNA]</scope>
</reference>
<proteinExistence type="predicted"/>
<dbReference type="STRING" id="137246.A0A401RU22"/>
<evidence type="ECO:0000313" key="2">
    <source>
        <dbReference type="Proteomes" id="UP000287033"/>
    </source>
</evidence>